<dbReference type="CDD" id="cd07067">
    <property type="entry name" value="HP_PGM_like"/>
    <property type="match status" value="1"/>
</dbReference>
<dbReference type="Pfam" id="PF00300">
    <property type="entry name" value="His_Phos_1"/>
    <property type="match status" value="1"/>
</dbReference>
<dbReference type="Gene3D" id="3.40.50.1240">
    <property type="entry name" value="Phosphoglycerate mutase-like"/>
    <property type="match status" value="1"/>
</dbReference>
<gene>
    <name evidence="1" type="ORF">N9R04_08000</name>
</gene>
<accession>A0ABT2QRQ5</accession>
<name>A0ABT2QRQ5_9STAP</name>
<keyword evidence="2" id="KW-1185">Reference proteome</keyword>
<dbReference type="Proteomes" id="UP001209553">
    <property type="component" value="Unassembled WGS sequence"/>
</dbReference>
<dbReference type="InterPro" id="IPR013078">
    <property type="entry name" value="His_Pase_superF_clade-1"/>
</dbReference>
<dbReference type="PANTHER" id="PTHR48100:SF59">
    <property type="entry name" value="ADENOSYLCOBALAMIN_ALPHA-RIBAZOLE PHOSPHATASE"/>
    <property type="match status" value="1"/>
</dbReference>
<reference evidence="1 2" key="1">
    <citation type="journal article" date="2023" name="Int. J. Syst. Evol. Microbiol.">
        <title>Streptococcus sciuri sp. nov., Staphylococcus marylandisciuri sp. nov. and Staphylococcus americanisciuri sp. nov., isolated from faeces of eastern grey squirrel (Sciurus carolinensis).</title>
        <authorList>
            <person name="Volokhov D.V."/>
            <person name="Zagorodnyaya T.A."/>
            <person name="Furtak V.A."/>
            <person name="Nattanmai G."/>
            <person name="Randall L."/>
            <person name="Jose S."/>
            <person name="Gao Y."/>
            <person name="Eisenberg T."/>
            <person name="Delmonte P."/>
            <person name="Blom J."/>
            <person name="Mitchell K.K."/>
        </authorList>
    </citation>
    <scope>NUCLEOTIDE SEQUENCE [LARGE SCALE GENOMIC DNA]</scope>
    <source>
        <strain evidence="1 2">SQ8-PEA</strain>
    </source>
</reference>
<dbReference type="InterPro" id="IPR050275">
    <property type="entry name" value="PGM_Phosphatase"/>
</dbReference>
<comment type="caution">
    <text evidence="1">The sequence shown here is derived from an EMBL/GenBank/DDBJ whole genome shotgun (WGS) entry which is preliminary data.</text>
</comment>
<dbReference type="SMART" id="SM00855">
    <property type="entry name" value="PGAM"/>
    <property type="match status" value="1"/>
</dbReference>
<organism evidence="1 2">
    <name type="scientific">Staphylococcus marylandisciuri</name>
    <dbReference type="NCBI Taxonomy" id="2981529"/>
    <lineage>
        <taxon>Bacteria</taxon>
        <taxon>Bacillati</taxon>
        <taxon>Bacillota</taxon>
        <taxon>Bacilli</taxon>
        <taxon>Bacillales</taxon>
        <taxon>Staphylococcaceae</taxon>
        <taxon>Staphylococcus</taxon>
    </lineage>
</organism>
<protein>
    <submittedName>
        <fullName evidence="1">Histidine phosphatase family protein</fullName>
    </submittedName>
</protein>
<dbReference type="EMBL" id="JAOPKZ010000013">
    <property type="protein sequence ID" value="MCU5746650.1"/>
    <property type="molecule type" value="Genomic_DNA"/>
</dbReference>
<evidence type="ECO:0000313" key="2">
    <source>
        <dbReference type="Proteomes" id="UP001209553"/>
    </source>
</evidence>
<evidence type="ECO:0000313" key="1">
    <source>
        <dbReference type="EMBL" id="MCU5746650.1"/>
    </source>
</evidence>
<dbReference type="RefSeq" id="WP_262856300.1">
    <property type="nucleotide sequence ID" value="NZ_JAOPKZ010000013.1"/>
</dbReference>
<dbReference type="SUPFAM" id="SSF53254">
    <property type="entry name" value="Phosphoglycerate mutase-like"/>
    <property type="match status" value="1"/>
</dbReference>
<proteinExistence type="predicted"/>
<dbReference type="PANTHER" id="PTHR48100">
    <property type="entry name" value="BROAD-SPECIFICITY PHOSPHATASE YOR283W-RELATED"/>
    <property type="match status" value="1"/>
</dbReference>
<sequence length="197" mass="22561">MPRICFVRHGETDWNKLGKLQGRTDTELNVNGKEQALECAQALQKEEWDAIYSSPLQRAYKTASIVADYIDAPHRVMEELVERSFGKAESMTVKERLSAYPDRQYPNQEDETALKDRLICALNHIKEEYPEGNVLVVTHGAVINFLLSQLCLSKYEIPPNSLVNGSLSYIISKNNDWYVEDFNVTDHLSYYNEIGKV</sequence>
<dbReference type="InterPro" id="IPR029033">
    <property type="entry name" value="His_PPase_superfam"/>
</dbReference>